<dbReference type="RefSeq" id="WP_213258175.1">
    <property type="nucleotide sequence ID" value="NZ_JAGYWA010000004.1"/>
</dbReference>
<feature type="transmembrane region" description="Helical" evidence="1">
    <location>
        <begin position="46"/>
        <end position="64"/>
    </location>
</feature>
<keyword evidence="3" id="KW-1185">Reference proteome</keyword>
<evidence type="ECO:0000313" key="3">
    <source>
        <dbReference type="Proteomes" id="UP001595935"/>
    </source>
</evidence>
<name>A0ABV9PF09_9FLAO</name>
<evidence type="ECO:0000313" key="2">
    <source>
        <dbReference type="EMBL" id="MFC4748186.1"/>
    </source>
</evidence>
<dbReference type="Proteomes" id="UP001595935">
    <property type="component" value="Unassembled WGS sequence"/>
</dbReference>
<gene>
    <name evidence="2" type="ORF">ACFO5S_12060</name>
</gene>
<keyword evidence="1" id="KW-0472">Membrane</keyword>
<dbReference type="EMBL" id="JBHSGV010000004">
    <property type="protein sequence ID" value="MFC4748186.1"/>
    <property type="molecule type" value="Genomic_DNA"/>
</dbReference>
<keyword evidence="1" id="KW-1133">Transmembrane helix</keyword>
<comment type="caution">
    <text evidence="2">The sequence shown here is derived from an EMBL/GenBank/DDBJ whole genome shotgun (WGS) entry which is preliminary data.</text>
</comment>
<organism evidence="2 3">
    <name type="scientific">Flavobacterium branchiicola</name>
    <dbReference type="NCBI Taxonomy" id="1114875"/>
    <lineage>
        <taxon>Bacteria</taxon>
        <taxon>Pseudomonadati</taxon>
        <taxon>Bacteroidota</taxon>
        <taxon>Flavobacteriia</taxon>
        <taxon>Flavobacteriales</taxon>
        <taxon>Flavobacteriaceae</taxon>
        <taxon>Flavobacterium</taxon>
    </lineage>
</organism>
<protein>
    <recommendedName>
        <fullName evidence="4">DUF4760 domain-containing protein</fullName>
    </recommendedName>
</protein>
<proteinExistence type="predicted"/>
<feature type="transmembrane region" description="Helical" evidence="1">
    <location>
        <begin position="7"/>
        <end position="26"/>
    </location>
</feature>
<evidence type="ECO:0000256" key="1">
    <source>
        <dbReference type="SAM" id="Phobius"/>
    </source>
</evidence>
<reference evidence="3" key="1">
    <citation type="journal article" date="2019" name="Int. J. Syst. Evol. Microbiol.">
        <title>The Global Catalogue of Microorganisms (GCM) 10K type strain sequencing project: providing services to taxonomists for standard genome sequencing and annotation.</title>
        <authorList>
            <consortium name="The Broad Institute Genomics Platform"/>
            <consortium name="The Broad Institute Genome Sequencing Center for Infectious Disease"/>
            <person name="Wu L."/>
            <person name="Ma J."/>
        </authorList>
    </citation>
    <scope>NUCLEOTIDE SEQUENCE [LARGE SCALE GENOMIC DNA]</scope>
    <source>
        <strain evidence="3">WYCCWR 13023</strain>
    </source>
</reference>
<evidence type="ECO:0008006" key="4">
    <source>
        <dbReference type="Google" id="ProtNLM"/>
    </source>
</evidence>
<accession>A0ABV9PF09</accession>
<keyword evidence="1" id="KW-0812">Transmembrane</keyword>
<sequence length="193" mass="22925">MTRKEIYLVVSIACIFIFIPTCLFLNTFIKSTISDDISKWGAFGDYFGGILNCLSLFVTIYIAIKISNIEDNRNKENLKFEKQKLLREFRESEYKRINLELQKVWLGVTETDKNIAESIIYAVMMQYRYFTTSNRHLFDFLEDREIYDLKKSIDEIFNVLRRDDKSNLKSTIVDFGENLDKFNHKCQNFLLEN</sequence>